<dbReference type="InParanoid" id="E0VXC9"/>
<dbReference type="EMBL" id="DS235830">
    <property type="protein sequence ID" value="EEB18035.1"/>
    <property type="molecule type" value="Genomic_DNA"/>
</dbReference>
<evidence type="ECO:0000256" key="1">
    <source>
        <dbReference type="SAM" id="Phobius"/>
    </source>
</evidence>
<dbReference type="EMBL" id="AAZO01006041">
    <property type="status" value="NOT_ANNOTATED_CDS"/>
    <property type="molecule type" value="Genomic_DNA"/>
</dbReference>
<dbReference type="STRING" id="121224.E0VXC9"/>
<dbReference type="FunCoup" id="E0VXC9">
    <property type="interactions" value="467"/>
</dbReference>
<dbReference type="EnsemblMetazoa" id="PHUM498320-RA">
    <property type="protein sequence ID" value="PHUM498320-PA"/>
    <property type="gene ID" value="PHUM498320"/>
</dbReference>
<dbReference type="GO" id="GO:0005789">
    <property type="term" value="C:endoplasmic reticulum membrane"/>
    <property type="evidence" value="ECO:0007669"/>
    <property type="project" value="TreeGrafter"/>
</dbReference>
<dbReference type="CTD" id="8236224"/>
<dbReference type="GO" id="GO:0016266">
    <property type="term" value="P:protein O-linked glycosylation via N-acetyl-galactosamine"/>
    <property type="evidence" value="ECO:0007669"/>
    <property type="project" value="TreeGrafter"/>
</dbReference>
<evidence type="ECO:0000256" key="2">
    <source>
        <dbReference type="SAM" id="SignalP"/>
    </source>
</evidence>
<name>E0VXC9_PEDHC</name>
<protein>
    <recommendedName>
        <fullName evidence="6">Xyloside xylosyltransferase 1</fullName>
    </recommendedName>
</protein>
<sequence>MRLFYKILLNLTLVVCFVVLFFTLHEKSENNFKNNLVNYHIKQIKSNNESDSHFVYVRNSTAGLNFNYYNIWCIFCRATNKSPLKNKFTVFSHSLVNHSSVPLNINVITDETSRQVADEVLNQVKNSTNKNFKVTYHNVEKLAEKMSDIIMTMRKYFTSQPDSYYSDALFFISLGLHKIADDQNYGIMIDVDTKIQIDVKLLFDEFNNFSSNELIGIAPEQSPVYRHVLYMYRAKYRDTNFGKPLSQKGNPGVNSGVLLLHFERLRKSLLYNKLLLPEQVKRLVDKYMFQGHLGDQDWYTLVSQEHKKLIHLLDCTWNRQLCQWWSHHGYEDIFNMFYHCDGDVKIYHGNCNTKIP</sequence>
<dbReference type="KEGG" id="phu:Phum_PHUM498320"/>
<reference evidence="4" key="3">
    <citation type="submission" date="2020-05" db="UniProtKB">
        <authorList>
            <consortium name="EnsemblMetazoa"/>
        </authorList>
    </citation>
    <scope>IDENTIFICATION</scope>
    <source>
        <strain evidence="4">USDA</strain>
    </source>
</reference>
<dbReference type="RefSeq" id="XP_002430773.1">
    <property type="nucleotide sequence ID" value="XM_002430728.1"/>
</dbReference>
<evidence type="ECO:0000313" key="5">
    <source>
        <dbReference type="Proteomes" id="UP000009046"/>
    </source>
</evidence>
<keyword evidence="1" id="KW-0812">Transmembrane</keyword>
<dbReference type="HOGENOM" id="CLU_048175_2_0_1"/>
<evidence type="ECO:0000313" key="4">
    <source>
        <dbReference type="EnsemblMetazoa" id="PHUM498320-PA"/>
    </source>
</evidence>
<reference evidence="3" key="1">
    <citation type="submission" date="2007-04" db="EMBL/GenBank/DDBJ databases">
        <title>Annotation of Pediculus humanus corporis strain USDA.</title>
        <authorList>
            <person name="Kirkness E."/>
            <person name="Hannick L."/>
            <person name="Hass B."/>
            <person name="Bruggner R."/>
            <person name="Lawson D."/>
            <person name="Bidwell S."/>
            <person name="Joardar V."/>
            <person name="Caler E."/>
            <person name="Walenz B."/>
            <person name="Inman J."/>
            <person name="Schobel S."/>
            <person name="Galinsky K."/>
            <person name="Amedeo P."/>
            <person name="Strausberg R."/>
        </authorList>
    </citation>
    <scope>NUCLEOTIDE SEQUENCE</scope>
    <source>
        <strain evidence="3">USDA</strain>
    </source>
</reference>
<dbReference type="PANTHER" id="PTHR46612">
    <property type="entry name" value="XYLOSIDE XYLOSYLTRANSFERASE 1"/>
    <property type="match status" value="1"/>
</dbReference>
<keyword evidence="5" id="KW-1185">Reference proteome</keyword>
<feature type="signal peptide" evidence="2">
    <location>
        <begin position="1"/>
        <end position="16"/>
    </location>
</feature>
<dbReference type="SUPFAM" id="SSF53448">
    <property type="entry name" value="Nucleotide-diphospho-sugar transferases"/>
    <property type="match status" value="1"/>
</dbReference>
<dbReference type="eggNOG" id="KOG3765">
    <property type="taxonomic scope" value="Eukaryota"/>
</dbReference>
<reference evidence="3" key="2">
    <citation type="submission" date="2007-04" db="EMBL/GenBank/DDBJ databases">
        <title>The genome of the human body louse.</title>
        <authorList>
            <consortium name="The Human Body Louse Genome Consortium"/>
            <person name="Kirkness E."/>
            <person name="Walenz B."/>
            <person name="Hass B."/>
            <person name="Bruggner R."/>
            <person name="Strausberg R."/>
        </authorList>
    </citation>
    <scope>NUCLEOTIDE SEQUENCE</scope>
    <source>
        <strain evidence="3">USDA</strain>
    </source>
</reference>
<gene>
    <name evidence="4" type="primary">8236224</name>
    <name evidence="3" type="ORF">Phum_PHUM498320</name>
</gene>
<dbReference type="VEuPathDB" id="VectorBase:PHUM498320"/>
<keyword evidence="1" id="KW-1133">Transmembrane helix</keyword>
<keyword evidence="1" id="KW-0472">Membrane</keyword>
<dbReference type="GeneID" id="8236224"/>
<feature type="transmembrane region" description="Helical" evidence="1">
    <location>
        <begin position="7"/>
        <end position="25"/>
    </location>
</feature>
<proteinExistence type="predicted"/>
<dbReference type="PANTHER" id="PTHR46612:SF1">
    <property type="entry name" value="XYLOSIDE XYLOSYLTRANSFERASE 1"/>
    <property type="match status" value="1"/>
</dbReference>
<keyword evidence="2" id="KW-0732">Signal</keyword>
<accession>E0VXC9</accession>
<evidence type="ECO:0000313" key="3">
    <source>
        <dbReference type="EMBL" id="EEB18035.1"/>
    </source>
</evidence>
<dbReference type="Gene3D" id="3.90.550.10">
    <property type="entry name" value="Spore Coat Polysaccharide Biosynthesis Protein SpsA, Chain A"/>
    <property type="match status" value="1"/>
</dbReference>
<dbReference type="InterPro" id="IPR042465">
    <property type="entry name" value="XXLT1"/>
</dbReference>
<dbReference type="OMA" id="NVWCIFT"/>
<dbReference type="AlphaFoldDB" id="E0VXC9"/>
<dbReference type="OrthoDB" id="411524at2759"/>
<feature type="chain" id="PRO_5014570244" description="Xyloside xylosyltransferase 1" evidence="2">
    <location>
        <begin position="17"/>
        <end position="356"/>
    </location>
</feature>
<dbReference type="GO" id="GO:0140560">
    <property type="term" value="F:xylosyl alpha-1,3-xylosyltransferase activity"/>
    <property type="evidence" value="ECO:0007669"/>
    <property type="project" value="TreeGrafter"/>
</dbReference>
<organism>
    <name type="scientific">Pediculus humanus subsp. corporis</name>
    <name type="common">Body louse</name>
    <dbReference type="NCBI Taxonomy" id="121224"/>
    <lineage>
        <taxon>Eukaryota</taxon>
        <taxon>Metazoa</taxon>
        <taxon>Ecdysozoa</taxon>
        <taxon>Arthropoda</taxon>
        <taxon>Hexapoda</taxon>
        <taxon>Insecta</taxon>
        <taxon>Pterygota</taxon>
        <taxon>Neoptera</taxon>
        <taxon>Paraneoptera</taxon>
        <taxon>Psocodea</taxon>
        <taxon>Troctomorpha</taxon>
        <taxon>Phthiraptera</taxon>
        <taxon>Anoplura</taxon>
        <taxon>Pediculidae</taxon>
        <taxon>Pediculus</taxon>
    </lineage>
</organism>
<evidence type="ECO:0008006" key="6">
    <source>
        <dbReference type="Google" id="ProtNLM"/>
    </source>
</evidence>
<dbReference type="InterPro" id="IPR029044">
    <property type="entry name" value="Nucleotide-diphossugar_trans"/>
</dbReference>
<dbReference type="Proteomes" id="UP000009046">
    <property type="component" value="Unassembled WGS sequence"/>
</dbReference>